<feature type="repeat" description="ANK" evidence="3">
    <location>
        <begin position="202"/>
        <end position="234"/>
    </location>
</feature>
<dbReference type="Proteomes" id="UP001150062">
    <property type="component" value="Unassembled WGS sequence"/>
</dbReference>
<proteinExistence type="predicted"/>
<feature type="domain" description="PH" evidence="4">
    <location>
        <begin position="12"/>
        <end position="108"/>
    </location>
</feature>
<keyword evidence="6" id="KW-1185">Reference proteome</keyword>
<dbReference type="Pfam" id="PF00023">
    <property type="entry name" value="Ank"/>
    <property type="match status" value="1"/>
</dbReference>
<evidence type="ECO:0000256" key="3">
    <source>
        <dbReference type="PROSITE-ProRule" id="PRU00023"/>
    </source>
</evidence>
<feature type="repeat" description="ANK" evidence="3">
    <location>
        <begin position="169"/>
        <end position="201"/>
    </location>
</feature>
<evidence type="ECO:0000256" key="1">
    <source>
        <dbReference type="ARBA" id="ARBA00022737"/>
    </source>
</evidence>
<sequence>MENQIDPFGTVVNGKSGYTFKQGGNVKSWKKRWVVIRGKQILYYKHVDDETPMGIIHLSKHCHVEATDQKKYTCCFKVDVPNRRTFIFSAASEIDKTEWIKEIEKWCNISNYTGSSNPKTYFYGVGDQKLSKRLLDAITNGTMKKITALLKKGVFLNDIAVPTKGNFRTPITPLFLACYLGNTEIAEKLLIAGASVHRQNDEGKQPLWAAAWSNNSEIGQLLLDHGANINHLDSDKNTALFIASQKGNYKMVKFLCEKNIDIRILGKGGITPLHVCAKFGKNLVAEYLLERGVDPLIVSNEYQEKTAEKIARANNHIGLADMIKNASIKKK</sequence>
<comment type="caution">
    <text evidence="5">The sequence shown here is derived from an EMBL/GenBank/DDBJ whole genome shotgun (WGS) entry which is preliminary data.</text>
</comment>
<evidence type="ECO:0000256" key="2">
    <source>
        <dbReference type="ARBA" id="ARBA00023043"/>
    </source>
</evidence>
<protein>
    <submittedName>
        <fullName evidence="5">Ada2a-containing complex component 3</fullName>
    </submittedName>
</protein>
<organism evidence="5 6">
    <name type="scientific">Anaeramoeba flamelloides</name>
    <dbReference type="NCBI Taxonomy" id="1746091"/>
    <lineage>
        <taxon>Eukaryota</taxon>
        <taxon>Metamonada</taxon>
        <taxon>Anaeramoebidae</taxon>
        <taxon>Anaeramoeba</taxon>
    </lineage>
</organism>
<name>A0ABQ8YP10_9EUKA</name>
<dbReference type="SUPFAM" id="SSF50729">
    <property type="entry name" value="PH domain-like"/>
    <property type="match status" value="1"/>
</dbReference>
<accession>A0ABQ8YP10</accession>
<reference evidence="5" key="1">
    <citation type="submission" date="2022-08" db="EMBL/GenBank/DDBJ databases">
        <title>Novel sulfate-reducing endosymbionts in the free-living metamonad Anaeramoeba.</title>
        <authorList>
            <person name="Jerlstrom-Hultqvist J."/>
            <person name="Cepicka I."/>
            <person name="Gallot-Lavallee L."/>
            <person name="Salas-Leiva D."/>
            <person name="Curtis B.A."/>
            <person name="Zahonova K."/>
            <person name="Pipaliya S."/>
            <person name="Dacks J."/>
            <person name="Roger A.J."/>
        </authorList>
    </citation>
    <scope>NUCLEOTIDE SEQUENCE</scope>
    <source>
        <strain evidence="5">Schooner1</strain>
    </source>
</reference>
<dbReference type="PROSITE" id="PS50088">
    <property type="entry name" value="ANK_REPEAT"/>
    <property type="match status" value="4"/>
</dbReference>
<dbReference type="InterPro" id="IPR002110">
    <property type="entry name" value="Ankyrin_rpt"/>
</dbReference>
<keyword evidence="2 3" id="KW-0040">ANK repeat</keyword>
<dbReference type="PANTHER" id="PTHR24171:SF9">
    <property type="entry name" value="ANKYRIN REPEAT DOMAIN-CONTAINING PROTEIN 39"/>
    <property type="match status" value="1"/>
</dbReference>
<feature type="repeat" description="ANK" evidence="3">
    <location>
        <begin position="268"/>
        <end position="300"/>
    </location>
</feature>
<dbReference type="PROSITE" id="PS50297">
    <property type="entry name" value="ANK_REP_REGION"/>
    <property type="match status" value="2"/>
</dbReference>
<dbReference type="CDD" id="cd00821">
    <property type="entry name" value="PH"/>
    <property type="match status" value="1"/>
</dbReference>
<dbReference type="Pfam" id="PF13606">
    <property type="entry name" value="Ank_3"/>
    <property type="match status" value="1"/>
</dbReference>
<dbReference type="PROSITE" id="PS50003">
    <property type="entry name" value="PH_DOMAIN"/>
    <property type="match status" value="1"/>
</dbReference>
<dbReference type="SMART" id="SM00248">
    <property type="entry name" value="ANK"/>
    <property type="match status" value="4"/>
</dbReference>
<dbReference type="Gene3D" id="1.25.40.20">
    <property type="entry name" value="Ankyrin repeat-containing domain"/>
    <property type="match status" value="1"/>
</dbReference>
<keyword evidence="1" id="KW-0677">Repeat</keyword>
<dbReference type="InterPro" id="IPR036770">
    <property type="entry name" value="Ankyrin_rpt-contain_sf"/>
</dbReference>
<dbReference type="PANTHER" id="PTHR24171">
    <property type="entry name" value="ANKYRIN REPEAT DOMAIN-CONTAINING PROTEIN 39-RELATED"/>
    <property type="match status" value="1"/>
</dbReference>
<dbReference type="Pfam" id="PF00169">
    <property type="entry name" value="PH"/>
    <property type="match status" value="1"/>
</dbReference>
<gene>
    <name evidence="5" type="ORF">M0813_19492</name>
</gene>
<feature type="repeat" description="ANK" evidence="3">
    <location>
        <begin position="235"/>
        <end position="267"/>
    </location>
</feature>
<dbReference type="Gene3D" id="2.30.29.30">
    <property type="entry name" value="Pleckstrin-homology domain (PH domain)/Phosphotyrosine-binding domain (PTB)"/>
    <property type="match status" value="1"/>
</dbReference>
<dbReference type="InterPro" id="IPR011993">
    <property type="entry name" value="PH-like_dom_sf"/>
</dbReference>
<dbReference type="SMART" id="SM00233">
    <property type="entry name" value="PH"/>
    <property type="match status" value="1"/>
</dbReference>
<evidence type="ECO:0000259" key="4">
    <source>
        <dbReference type="PROSITE" id="PS50003"/>
    </source>
</evidence>
<evidence type="ECO:0000313" key="6">
    <source>
        <dbReference type="Proteomes" id="UP001150062"/>
    </source>
</evidence>
<dbReference type="Pfam" id="PF12796">
    <property type="entry name" value="Ank_2"/>
    <property type="match status" value="1"/>
</dbReference>
<dbReference type="InterPro" id="IPR001849">
    <property type="entry name" value="PH_domain"/>
</dbReference>
<evidence type="ECO:0000313" key="5">
    <source>
        <dbReference type="EMBL" id="KAJ6246352.1"/>
    </source>
</evidence>
<dbReference type="SUPFAM" id="SSF48403">
    <property type="entry name" value="Ankyrin repeat"/>
    <property type="match status" value="1"/>
</dbReference>
<dbReference type="EMBL" id="JAOAOG010000136">
    <property type="protein sequence ID" value="KAJ6246352.1"/>
    <property type="molecule type" value="Genomic_DNA"/>
</dbReference>